<evidence type="ECO:0000259" key="5">
    <source>
        <dbReference type="PROSITE" id="PS50878"/>
    </source>
</evidence>
<evidence type="ECO:0000313" key="6">
    <source>
        <dbReference type="EMBL" id="KII68097.1"/>
    </source>
</evidence>
<keyword evidence="1" id="KW-0808">Transferase</keyword>
<dbReference type="InterPro" id="IPR050951">
    <property type="entry name" value="Retrovirus_Pol_polyprotein"/>
</dbReference>
<keyword evidence="2" id="KW-0548">Nucleotidyltransferase</keyword>
<dbReference type="PANTHER" id="PTHR37984">
    <property type="entry name" value="PROTEIN CBG26694"/>
    <property type="match status" value="1"/>
</dbReference>
<name>A0A0C2N2J4_THEKT</name>
<accession>A0A0C2N2J4</accession>
<dbReference type="Gene3D" id="3.10.10.10">
    <property type="entry name" value="HIV Type 1 Reverse Transcriptase, subunit A, domain 1"/>
    <property type="match status" value="1"/>
</dbReference>
<evidence type="ECO:0000256" key="4">
    <source>
        <dbReference type="ARBA" id="ARBA00022759"/>
    </source>
</evidence>
<evidence type="ECO:0000313" key="7">
    <source>
        <dbReference type="Proteomes" id="UP000031668"/>
    </source>
</evidence>
<keyword evidence="4" id="KW-0255">Endonuclease</keyword>
<dbReference type="InterPro" id="IPR043128">
    <property type="entry name" value="Rev_trsase/Diguanyl_cyclase"/>
</dbReference>
<dbReference type="InterPro" id="IPR043502">
    <property type="entry name" value="DNA/RNA_pol_sf"/>
</dbReference>
<dbReference type="PROSITE" id="PS50878">
    <property type="entry name" value="RT_POL"/>
    <property type="match status" value="1"/>
</dbReference>
<dbReference type="CDD" id="cd01647">
    <property type="entry name" value="RT_LTR"/>
    <property type="match status" value="1"/>
</dbReference>
<dbReference type="AlphaFoldDB" id="A0A0C2N2J4"/>
<dbReference type="PANTHER" id="PTHR37984:SF5">
    <property type="entry name" value="PROTEIN NYNRIN-LIKE"/>
    <property type="match status" value="1"/>
</dbReference>
<dbReference type="EMBL" id="JWZT01002965">
    <property type="protein sequence ID" value="KII68097.1"/>
    <property type="molecule type" value="Genomic_DNA"/>
</dbReference>
<proteinExistence type="predicted"/>
<evidence type="ECO:0000256" key="2">
    <source>
        <dbReference type="ARBA" id="ARBA00022695"/>
    </source>
</evidence>
<feature type="domain" description="Reverse transcriptase" evidence="5">
    <location>
        <begin position="487"/>
        <end position="661"/>
    </location>
</feature>
<dbReference type="Proteomes" id="UP000031668">
    <property type="component" value="Unassembled WGS sequence"/>
</dbReference>
<comment type="caution">
    <text evidence="6">The sequence shown here is derived from an EMBL/GenBank/DDBJ whole genome shotgun (WGS) entry which is preliminary data.</text>
</comment>
<dbReference type="SUPFAM" id="SSF56672">
    <property type="entry name" value="DNA/RNA polymerases"/>
    <property type="match status" value="1"/>
</dbReference>
<reference evidence="6 7" key="1">
    <citation type="journal article" date="2014" name="Genome Biol. Evol.">
        <title>The genome of the myxosporean Thelohanellus kitauei shows adaptations to nutrient acquisition within its fish host.</title>
        <authorList>
            <person name="Yang Y."/>
            <person name="Xiong J."/>
            <person name="Zhou Z."/>
            <person name="Huo F."/>
            <person name="Miao W."/>
            <person name="Ran C."/>
            <person name="Liu Y."/>
            <person name="Zhang J."/>
            <person name="Feng J."/>
            <person name="Wang M."/>
            <person name="Wang M."/>
            <person name="Wang L."/>
            <person name="Yao B."/>
        </authorList>
    </citation>
    <scope>NUCLEOTIDE SEQUENCE [LARGE SCALE GENOMIC DNA]</scope>
    <source>
        <strain evidence="6">Wuqing</strain>
    </source>
</reference>
<dbReference type="SUPFAM" id="SSF50630">
    <property type="entry name" value="Acid proteases"/>
    <property type="match status" value="1"/>
</dbReference>
<keyword evidence="4" id="KW-0378">Hydrolase</keyword>
<dbReference type="OrthoDB" id="5990438at2759"/>
<organism evidence="6 7">
    <name type="scientific">Thelohanellus kitauei</name>
    <name type="common">Myxosporean</name>
    <dbReference type="NCBI Taxonomy" id="669202"/>
    <lineage>
        <taxon>Eukaryota</taxon>
        <taxon>Metazoa</taxon>
        <taxon>Cnidaria</taxon>
        <taxon>Myxozoa</taxon>
        <taxon>Myxosporea</taxon>
        <taxon>Bivalvulida</taxon>
        <taxon>Platysporina</taxon>
        <taxon>Myxobolidae</taxon>
        <taxon>Thelohanellus</taxon>
    </lineage>
</organism>
<dbReference type="GO" id="GO:0004519">
    <property type="term" value="F:endonuclease activity"/>
    <property type="evidence" value="ECO:0007669"/>
    <property type="project" value="UniProtKB-KW"/>
</dbReference>
<dbReference type="Pfam" id="PF00078">
    <property type="entry name" value="RVT_1"/>
    <property type="match status" value="1"/>
</dbReference>
<dbReference type="InterPro" id="IPR021109">
    <property type="entry name" value="Peptidase_aspartic_dom_sf"/>
</dbReference>
<keyword evidence="3" id="KW-0540">Nuclease</keyword>
<dbReference type="Gene3D" id="2.40.70.10">
    <property type="entry name" value="Acid Proteases"/>
    <property type="match status" value="1"/>
</dbReference>
<sequence>MVPGVEGKRSRELKPDLLTKEINHEKWLFLFEQIAHDNGWDEPRQASIMPIYFRDDILDAYMVWPSKNEASSGSKLKKIKDLIIKTRIPDDLISSSFLKFQSSTLMPGQDVGQYVKSLKEWLRKARPEISDKDCIFFVEQKLLSSLPPQIASLIRLFPNISLDEMIQKSRQLLADSKLSTPSTQILSVNEMPIQNQEKLKEPFTLEGLKQELDELKSIMAIPVEKRNLSRQDRLPCKKCGLRSHETKDCWGTVVCNKCKRTGHAASICRSNRNFYISKSGFCNRYYSFSISNSNNKCFSYLYVKNLEQKICCLVDTGACVSLINENVVFGLKYYPSNITLAYADGEPVKPAGEIRLGIRIENLTTDWTFVVVNNLMYDAIIGQDILQEYKAIIDFENNFKLKFAENFIKPCDLINTINMCHPSYDNIEEYLFSKYPGVKSNGFMDNGLTNLTSHTIKLTSNKAIKVKPYRISIHLADVMEKQISEMLSSKVIRPSNSPYASPCILVAKKGGDHRLCVDFRKLNEITIRDEYPLPSIDWIIDNMHGARYFTTLDLKSGYWQVPMNEDSKYLTAFSPGPGLGHYEFNVMPFGLTNAPSTFQRLMDAVLKDLNCAIAYLDDVVIFSPNSEQHLKDIEAVLNRFENHGLKINQRKCKFFAQEIEY</sequence>
<dbReference type="Gene3D" id="3.30.70.270">
    <property type="match status" value="1"/>
</dbReference>
<dbReference type="CDD" id="cd00303">
    <property type="entry name" value="retropepsin_like"/>
    <property type="match status" value="1"/>
</dbReference>
<evidence type="ECO:0000256" key="1">
    <source>
        <dbReference type="ARBA" id="ARBA00022679"/>
    </source>
</evidence>
<evidence type="ECO:0000256" key="3">
    <source>
        <dbReference type="ARBA" id="ARBA00022722"/>
    </source>
</evidence>
<protein>
    <submittedName>
        <fullName evidence="6">Transposon Ty3-I Gag-Pol polyprotein</fullName>
    </submittedName>
</protein>
<dbReference type="GO" id="GO:0016779">
    <property type="term" value="F:nucleotidyltransferase activity"/>
    <property type="evidence" value="ECO:0007669"/>
    <property type="project" value="UniProtKB-KW"/>
</dbReference>
<gene>
    <name evidence="6" type="ORF">RF11_06304</name>
</gene>
<keyword evidence="7" id="KW-1185">Reference proteome</keyword>
<dbReference type="InterPro" id="IPR000477">
    <property type="entry name" value="RT_dom"/>
</dbReference>